<name>A0AAV4F7R6_9GAST</name>
<proteinExistence type="predicted"/>
<dbReference type="AlphaFoldDB" id="A0AAV4F7R6"/>
<comment type="caution">
    <text evidence="2">The sequence shown here is derived from an EMBL/GenBank/DDBJ whole genome shotgun (WGS) entry which is preliminary data.</text>
</comment>
<sequence>MRSDPALAYTEVTNVVRTEREKLKLPAFRDRVIVSVRSSVSLRLVSASRPVGHFPEDHAEDCQSRPVDPGCSSGVPRKGLPKQKLDCRDKVSRC</sequence>
<dbReference type="Proteomes" id="UP000762676">
    <property type="component" value="Unassembled WGS sequence"/>
</dbReference>
<reference evidence="2 3" key="1">
    <citation type="journal article" date="2021" name="Elife">
        <title>Chloroplast acquisition without the gene transfer in kleptoplastic sea slugs, Plakobranchus ocellatus.</title>
        <authorList>
            <person name="Maeda T."/>
            <person name="Takahashi S."/>
            <person name="Yoshida T."/>
            <person name="Shimamura S."/>
            <person name="Takaki Y."/>
            <person name="Nagai Y."/>
            <person name="Toyoda A."/>
            <person name="Suzuki Y."/>
            <person name="Arimoto A."/>
            <person name="Ishii H."/>
            <person name="Satoh N."/>
            <person name="Nishiyama T."/>
            <person name="Hasebe M."/>
            <person name="Maruyama T."/>
            <person name="Minagawa J."/>
            <person name="Obokata J."/>
            <person name="Shigenobu S."/>
        </authorList>
    </citation>
    <scope>NUCLEOTIDE SEQUENCE [LARGE SCALE GENOMIC DNA]</scope>
</reference>
<organism evidence="2 3">
    <name type="scientific">Elysia marginata</name>
    <dbReference type="NCBI Taxonomy" id="1093978"/>
    <lineage>
        <taxon>Eukaryota</taxon>
        <taxon>Metazoa</taxon>
        <taxon>Spiralia</taxon>
        <taxon>Lophotrochozoa</taxon>
        <taxon>Mollusca</taxon>
        <taxon>Gastropoda</taxon>
        <taxon>Heterobranchia</taxon>
        <taxon>Euthyneura</taxon>
        <taxon>Panpulmonata</taxon>
        <taxon>Sacoglossa</taxon>
        <taxon>Placobranchoidea</taxon>
        <taxon>Plakobranchidae</taxon>
        <taxon>Elysia</taxon>
    </lineage>
</organism>
<feature type="compositionally biased region" description="Basic and acidic residues" evidence="1">
    <location>
        <begin position="83"/>
        <end position="94"/>
    </location>
</feature>
<dbReference type="EMBL" id="BMAT01011266">
    <property type="protein sequence ID" value="GFR69412.1"/>
    <property type="molecule type" value="Genomic_DNA"/>
</dbReference>
<gene>
    <name evidence="2" type="ORF">ElyMa_005630800</name>
</gene>
<evidence type="ECO:0000313" key="3">
    <source>
        <dbReference type="Proteomes" id="UP000762676"/>
    </source>
</evidence>
<evidence type="ECO:0000256" key="1">
    <source>
        <dbReference type="SAM" id="MobiDB-lite"/>
    </source>
</evidence>
<evidence type="ECO:0000313" key="2">
    <source>
        <dbReference type="EMBL" id="GFR69412.1"/>
    </source>
</evidence>
<accession>A0AAV4F7R6</accession>
<feature type="region of interest" description="Disordered" evidence="1">
    <location>
        <begin position="51"/>
        <end position="94"/>
    </location>
</feature>
<feature type="compositionally biased region" description="Basic and acidic residues" evidence="1">
    <location>
        <begin position="54"/>
        <end position="63"/>
    </location>
</feature>
<keyword evidence="3" id="KW-1185">Reference proteome</keyword>
<protein>
    <submittedName>
        <fullName evidence="2">Uncharacterized protein</fullName>
    </submittedName>
</protein>